<feature type="compositionally biased region" description="Basic and acidic residues" evidence="3">
    <location>
        <begin position="336"/>
        <end position="346"/>
    </location>
</feature>
<accession>A0A8J0TM14</accession>
<dbReference type="SUPFAM" id="SSF52075">
    <property type="entry name" value="Outer arm dynein light chain 1"/>
    <property type="match status" value="2"/>
</dbReference>
<feature type="region of interest" description="Disordered" evidence="3">
    <location>
        <begin position="324"/>
        <end position="346"/>
    </location>
</feature>
<dbReference type="Pfam" id="PF14580">
    <property type="entry name" value="LRR_9"/>
    <property type="match status" value="3"/>
</dbReference>
<feature type="region of interest" description="Disordered" evidence="3">
    <location>
        <begin position="1383"/>
        <end position="1405"/>
    </location>
</feature>
<evidence type="ECO:0000256" key="1">
    <source>
        <dbReference type="ARBA" id="ARBA00022614"/>
    </source>
</evidence>
<evidence type="ECO:0000313" key="4">
    <source>
        <dbReference type="Proteomes" id="UP000186698"/>
    </source>
</evidence>
<sequence length="1529" mass="174197">MPSTENLNSEEIIRELCVCNGFSFEKIRLDGPATTTLEMFFSGYPKMVGLSYFPNLTQLILVGQNIHCIAGLESCCFLKELWITECHLSKIQGLHYCADLQKLYLYHNKISVIEGLENLLKLEVLWLNNNEIRAIEGLDMMQNLKELNLAVNLIHSVGERLDPNVQLERLNLSGNKISSFKELTNLARLANLLDLGLKDPQYGPNPVCLLCNYAIHVLYHIPQLQRLDTYSVSDKQIKNLAESTVVKKIMYYNMRVKNIQRQQREELEKVRERTCKAKLIPENRIRALSFIVKNLEHELSHMQSSGNLQLENVPIADVFHENNSDSEELDSWPSSERNKNNSDRPEQMYKKIRALTERMIFWTWKLSEVEKHHEEKCRRMKESSHLLVQFLQTELETVGNVRFEEGTAADSWFKSCYDLIVSRFCAMNFRAYGISGIKIHRIIRVHNRMLRLKFEEKVQNCMDNEDQYNTESYKKKLEYLFYMFDPKLPIDKKELLCVLENGFDITKLSQLPEQEQSEAVLLTNSMSLCEGPRLEFLQKQAMDKNCSPEAFKDGILVIAKVFLGRSVQARDDLPIKPNNYTTANSVYRLQKFSNSTFHSSNDEICSSKEHGNCDCSLRQCEWFVFDHELILPEYVVEFEYISTENTSGFVPSPNENAEDISHDLNLDEAAISLEPVLKPKPKIISLDEKTVLSVANANIYSQIAVLNLHGNSLSKLKDISRLNGLRKLTISFNEFSSLEDVSYLPNLEYLDASFNQVITLEGFKGLGKLKYLDLSWNKLTNSREDFHILRKHAVQLSSLDIRYNLWQKPASVHKAAIAILPSLTHLNGDLITEDELSEALQISSGSRITQASLLINARTDAVKPRCLNLLPSAQILAHFSKNCLDPNAELSNSCYTMITSLTFDRQNLYRITNLEKLINLRWASFSNNHLTKIEGLEHCVNLEELSLDDNAITKLEGLSKLTKLRRLSINNNQLAGFDRHVIESLSHLHFLSAENNNVISLTGLQRGYKLIELYLSNNCIGSNQEIYCLKGLNNLVILDMWGNPILLKHENYRLFVIFHLSAIKALDGVAVEASESDNAKDMFGGRLTSDMIAEKIGHQRFTELQDLNWRTSSIRSIDLVPADHFRNVQTVNLENNSLTSFSGLIFLPNIKNLYLNHNHIESILPQQKSQSHLTNRQILHQKVSSSGYGQQGNSKGSRDTVYGEALSPVMQSLEVLHLGYNGISSLPMLQLGRLRNLKSLHLQGNEISLVEGLENLQFLRELVLDHNRIKAITETSFVKLNSLVSLNLEENRLRDLNNLPPLFKLRKLLIGSNKIQEISEIEKLEVIPALMELSISGNPISRKPFLRNLLVLRLQNLQILDGIPLTAEDRARAEMYFMEQQMGQRPPFETGESQKKKSPSVPNAVMDLGNPVSTMIVSKSSPLRVTNLSLAGGVHHSLGADLHFNNVHEDIFQNEANKYKKLKNYTVSVGHNPQNAQDIALRQLRGGTHFPASYLTQQSGPARSQQKHPFNQENEGRLLGNENGRQNRP</sequence>
<dbReference type="SUPFAM" id="SSF52058">
    <property type="entry name" value="L domain-like"/>
    <property type="match status" value="1"/>
</dbReference>
<keyword evidence="1" id="KW-0433">Leucine-rich repeat</keyword>
<dbReference type="Xenbase" id="XB-GENE-6485727">
    <property type="gene designation" value="lrrc9.L"/>
</dbReference>
<dbReference type="InterPro" id="IPR050836">
    <property type="entry name" value="SDS22/Internalin_LRR"/>
</dbReference>
<dbReference type="RefSeq" id="XP_018086156.1">
    <property type="nucleotide sequence ID" value="XM_018230667.2"/>
</dbReference>
<feature type="compositionally biased region" description="Polar residues" evidence="3">
    <location>
        <begin position="1494"/>
        <end position="1513"/>
    </location>
</feature>
<reference evidence="5" key="1">
    <citation type="submission" date="2025-08" db="UniProtKB">
        <authorList>
            <consortium name="RefSeq"/>
        </authorList>
    </citation>
    <scope>IDENTIFICATION</scope>
    <source>
        <strain evidence="5">J_2021</strain>
        <tissue evidence="5">Erythrocytes</tissue>
    </source>
</reference>
<dbReference type="AGR" id="Xenbase:XB-GENE-6485727"/>
<dbReference type="PROSITE" id="PS51450">
    <property type="entry name" value="LRR"/>
    <property type="match status" value="15"/>
</dbReference>
<gene>
    <name evidence="5 6" type="primary">lrrc9.L</name>
</gene>
<dbReference type="SMART" id="SM00365">
    <property type="entry name" value="LRR_SD22"/>
    <property type="match status" value="15"/>
</dbReference>
<organism evidence="4 5">
    <name type="scientific">Xenopus laevis</name>
    <name type="common">African clawed frog</name>
    <dbReference type="NCBI Taxonomy" id="8355"/>
    <lineage>
        <taxon>Eukaryota</taxon>
        <taxon>Metazoa</taxon>
        <taxon>Chordata</taxon>
        <taxon>Craniata</taxon>
        <taxon>Vertebrata</taxon>
        <taxon>Euteleostomi</taxon>
        <taxon>Amphibia</taxon>
        <taxon>Batrachia</taxon>
        <taxon>Anura</taxon>
        <taxon>Pipoidea</taxon>
        <taxon>Pipidae</taxon>
        <taxon>Xenopodinae</taxon>
        <taxon>Xenopus</taxon>
        <taxon>Xenopus</taxon>
    </lineage>
</organism>
<keyword evidence="4" id="KW-1185">Reference proteome</keyword>
<keyword evidence="2" id="KW-0677">Repeat</keyword>
<dbReference type="CTD" id="108698827"/>
<dbReference type="GeneID" id="108698827"/>
<dbReference type="OrthoDB" id="1517790at2759"/>
<dbReference type="KEGG" id="xla:108698827"/>
<dbReference type="InterPro" id="IPR025875">
    <property type="entry name" value="Leu-rich_rpt_4"/>
</dbReference>
<dbReference type="Pfam" id="PF13855">
    <property type="entry name" value="LRR_8"/>
    <property type="match status" value="1"/>
</dbReference>
<dbReference type="PANTHER" id="PTHR46652:SF3">
    <property type="entry name" value="LEUCINE-RICH REPEAT-CONTAINING PROTEIN 9"/>
    <property type="match status" value="1"/>
</dbReference>
<dbReference type="SMART" id="SM00369">
    <property type="entry name" value="LRR_TYP"/>
    <property type="match status" value="12"/>
</dbReference>
<evidence type="ECO:0000256" key="3">
    <source>
        <dbReference type="SAM" id="MobiDB-lite"/>
    </source>
</evidence>
<evidence type="ECO:0000313" key="6">
    <source>
        <dbReference type="Xenbase" id="XB-GENE-6485727"/>
    </source>
</evidence>
<feature type="region of interest" description="Disordered" evidence="3">
    <location>
        <begin position="1491"/>
        <end position="1529"/>
    </location>
</feature>
<dbReference type="InterPro" id="IPR032675">
    <property type="entry name" value="LRR_dom_sf"/>
</dbReference>
<dbReference type="Gene3D" id="3.80.10.10">
    <property type="entry name" value="Ribonuclease Inhibitor"/>
    <property type="match status" value="7"/>
</dbReference>
<dbReference type="PANTHER" id="PTHR46652">
    <property type="entry name" value="LEUCINE-RICH REPEAT AND IQ DOMAIN-CONTAINING PROTEIN 1-RELATED"/>
    <property type="match status" value="1"/>
</dbReference>
<protein>
    <submittedName>
        <fullName evidence="5">Leucine-rich repeat-containing protein 9 isoform X1</fullName>
    </submittedName>
</protein>
<evidence type="ECO:0000256" key="2">
    <source>
        <dbReference type="ARBA" id="ARBA00022737"/>
    </source>
</evidence>
<proteinExistence type="predicted"/>
<dbReference type="Pfam" id="PF12799">
    <property type="entry name" value="LRR_4"/>
    <property type="match status" value="2"/>
</dbReference>
<name>A0A8J0TM14_XENLA</name>
<dbReference type="InterPro" id="IPR003591">
    <property type="entry name" value="Leu-rich_rpt_typical-subtyp"/>
</dbReference>
<dbReference type="InterPro" id="IPR001611">
    <property type="entry name" value="Leu-rich_rpt"/>
</dbReference>
<dbReference type="Gene3D" id="3.90.228.10">
    <property type="match status" value="1"/>
</dbReference>
<evidence type="ECO:0000313" key="5">
    <source>
        <dbReference type="RefSeq" id="XP_018086156.1"/>
    </source>
</evidence>
<dbReference type="Proteomes" id="UP000186698">
    <property type="component" value="Chromosome 8L"/>
</dbReference>